<proteinExistence type="predicted"/>
<keyword evidence="2" id="KW-1185">Reference proteome</keyword>
<accession>A0A1A9VXV1</accession>
<name>A0A1A9VXV1_GLOAU</name>
<reference evidence="1" key="1">
    <citation type="submission" date="2020-05" db="UniProtKB">
        <authorList>
            <consortium name="EnsemblMetazoa"/>
        </authorList>
    </citation>
    <scope>IDENTIFICATION</scope>
    <source>
        <strain evidence="1">TTRI</strain>
    </source>
</reference>
<dbReference type="EnsemblMetazoa" id="GAUT051115-RA">
    <property type="protein sequence ID" value="GAUT051115-PA"/>
    <property type="gene ID" value="GAUT051115"/>
</dbReference>
<evidence type="ECO:0000313" key="1">
    <source>
        <dbReference type="EnsemblMetazoa" id="GAUT051115-PA"/>
    </source>
</evidence>
<sequence length="143" mass="16459">MCKTWRKFKSHRSLENEIIYGRTYAMVKRDWLSTIKAKTQTWIHFLNYPNPSLHSGVLWNEVNKLSKSRTPAFSILILSDNPISNPQEIASEVDLFWSSLTSDNAFNSLVIASKRNTNMPYSTELFQKSFEPLAATKADQTLI</sequence>
<organism evidence="1 2">
    <name type="scientific">Glossina austeni</name>
    <name type="common">Savannah tsetse fly</name>
    <dbReference type="NCBI Taxonomy" id="7395"/>
    <lineage>
        <taxon>Eukaryota</taxon>
        <taxon>Metazoa</taxon>
        <taxon>Ecdysozoa</taxon>
        <taxon>Arthropoda</taxon>
        <taxon>Hexapoda</taxon>
        <taxon>Insecta</taxon>
        <taxon>Pterygota</taxon>
        <taxon>Neoptera</taxon>
        <taxon>Endopterygota</taxon>
        <taxon>Diptera</taxon>
        <taxon>Brachycera</taxon>
        <taxon>Muscomorpha</taxon>
        <taxon>Hippoboscoidea</taxon>
        <taxon>Glossinidae</taxon>
        <taxon>Glossina</taxon>
    </lineage>
</organism>
<dbReference type="VEuPathDB" id="VectorBase:GAUT051115"/>
<protein>
    <submittedName>
        <fullName evidence="1">Uncharacterized protein</fullName>
    </submittedName>
</protein>
<dbReference type="Proteomes" id="UP000078200">
    <property type="component" value="Unassembled WGS sequence"/>
</dbReference>
<evidence type="ECO:0000313" key="2">
    <source>
        <dbReference type="Proteomes" id="UP000078200"/>
    </source>
</evidence>
<dbReference type="AlphaFoldDB" id="A0A1A9VXV1"/>